<dbReference type="InterPro" id="IPR007060">
    <property type="entry name" value="FtsL/DivIC"/>
</dbReference>
<feature type="coiled-coil region" evidence="1">
    <location>
        <begin position="59"/>
        <end position="93"/>
    </location>
</feature>
<dbReference type="RefSeq" id="WP_254761098.1">
    <property type="nucleotide sequence ID" value="NZ_JANCLT010000020.1"/>
</dbReference>
<organism evidence="4 5">
    <name type="scientific">Ectobacillus ponti</name>
    <dbReference type="NCBI Taxonomy" id="2961894"/>
    <lineage>
        <taxon>Bacteria</taxon>
        <taxon>Bacillati</taxon>
        <taxon>Bacillota</taxon>
        <taxon>Bacilli</taxon>
        <taxon>Bacillales</taxon>
        <taxon>Bacillaceae</taxon>
        <taxon>Ectobacillus</taxon>
    </lineage>
</organism>
<feature type="region of interest" description="Disordered" evidence="2">
    <location>
        <begin position="1"/>
        <end position="24"/>
    </location>
</feature>
<feature type="compositionally biased region" description="Basic and acidic residues" evidence="2">
    <location>
        <begin position="1"/>
        <end position="12"/>
    </location>
</feature>
<name>A0AA42BSA1_9BACI</name>
<evidence type="ECO:0000313" key="5">
    <source>
        <dbReference type="Proteomes" id="UP001156102"/>
    </source>
</evidence>
<sequence length="119" mass="13790">MRELSKIEKREAQSAAPQHTMQRDGSRKRLLRRLAVFLAFALTVVVSLNVTFYKQKATIAEKQGSIAKLKQQADQLDTEEKQLKDEVNKLNDDEYIAEIARRDYFFSNKNETIFPLKGQ</sequence>
<feature type="transmembrane region" description="Helical" evidence="3">
    <location>
        <begin position="30"/>
        <end position="53"/>
    </location>
</feature>
<dbReference type="Proteomes" id="UP001156102">
    <property type="component" value="Unassembled WGS sequence"/>
</dbReference>
<accession>A0AA42BSA1</accession>
<dbReference type="AlphaFoldDB" id="A0AA42BSA1"/>
<comment type="caution">
    <text evidence="4">The sequence shown here is derived from an EMBL/GenBank/DDBJ whole genome shotgun (WGS) entry which is preliminary data.</text>
</comment>
<keyword evidence="1" id="KW-0175">Coiled coil</keyword>
<evidence type="ECO:0000256" key="1">
    <source>
        <dbReference type="SAM" id="Coils"/>
    </source>
</evidence>
<protein>
    <submittedName>
        <fullName evidence="4">Septum formation initiator family protein</fullName>
    </submittedName>
</protein>
<dbReference type="InterPro" id="IPR039076">
    <property type="entry name" value="DivIC"/>
</dbReference>
<keyword evidence="3" id="KW-0472">Membrane</keyword>
<reference evidence="4" key="1">
    <citation type="submission" date="2022-07" db="EMBL/GenBank/DDBJ databases">
        <authorList>
            <person name="Li W.-J."/>
            <person name="Deng Q.-Q."/>
        </authorList>
    </citation>
    <scope>NUCLEOTIDE SEQUENCE</scope>
    <source>
        <strain evidence="4">SYSU M60031</strain>
    </source>
</reference>
<dbReference type="Pfam" id="PF04977">
    <property type="entry name" value="DivIC"/>
    <property type="match status" value="1"/>
</dbReference>
<dbReference type="EMBL" id="JANCLT010000020">
    <property type="protein sequence ID" value="MCP8971171.1"/>
    <property type="molecule type" value="Genomic_DNA"/>
</dbReference>
<keyword evidence="3" id="KW-0812">Transmembrane</keyword>
<proteinExistence type="predicted"/>
<evidence type="ECO:0000256" key="3">
    <source>
        <dbReference type="SAM" id="Phobius"/>
    </source>
</evidence>
<keyword evidence="5" id="KW-1185">Reference proteome</keyword>
<evidence type="ECO:0000313" key="4">
    <source>
        <dbReference type="EMBL" id="MCP8971171.1"/>
    </source>
</evidence>
<dbReference type="PANTHER" id="PTHR40027">
    <property type="entry name" value="CELL DIVISION PROTEIN DIVIC"/>
    <property type="match status" value="1"/>
</dbReference>
<dbReference type="GO" id="GO:0051301">
    <property type="term" value="P:cell division"/>
    <property type="evidence" value="ECO:0007669"/>
    <property type="project" value="InterPro"/>
</dbReference>
<evidence type="ECO:0000256" key="2">
    <source>
        <dbReference type="SAM" id="MobiDB-lite"/>
    </source>
</evidence>
<gene>
    <name evidence="4" type="ORF">NK662_21855</name>
</gene>
<dbReference type="PANTHER" id="PTHR40027:SF1">
    <property type="entry name" value="CELL DIVISION PROTEIN DIVIC"/>
    <property type="match status" value="1"/>
</dbReference>
<keyword evidence="3" id="KW-1133">Transmembrane helix</keyword>